<dbReference type="InterPro" id="IPR050231">
    <property type="entry name" value="Iron_ascorbate_oxido_reductase"/>
</dbReference>
<sequence>MPGLIKFPAFPADVPTHPLLVIDYALLKAGDQDELDKFWKAATELGFWYLKNHGIDDEVNAMFDLGAQTFALPTEEKMPHHYEADGSSFGYKSVGTNVIDEKGTRDTTEAMDVAQDDVLAYPEAVHHTYPVTVRENMDAVLRPFVEKSMDINMTFLSIMDDRLGMPQGTLASFNKPEDVNGSTVRLIRAAPALNPDAQTFVTAHTDFGSLTLLHNRLGGLQVLVPGVETWQYVKPLEGHIICNIGDALHFFSGGILRSNIHRVIPPPKEQVKLERWSLVFFTRPNFDAPLRPLSQYSGTISNAVARAADPKKFDTGFTAGEWLARRNAATRATKYKDSNTWKAEFKGTEDREILGEI</sequence>
<dbReference type="InterPro" id="IPR044861">
    <property type="entry name" value="IPNS-like_FE2OG_OXY"/>
</dbReference>
<comment type="similarity">
    <text evidence="1">Belongs to the iron/ascorbate-dependent oxidoreductase family.</text>
</comment>
<organism evidence="3 4">
    <name type="scientific">Lentinus brumalis</name>
    <dbReference type="NCBI Taxonomy" id="2498619"/>
    <lineage>
        <taxon>Eukaryota</taxon>
        <taxon>Fungi</taxon>
        <taxon>Dikarya</taxon>
        <taxon>Basidiomycota</taxon>
        <taxon>Agaricomycotina</taxon>
        <taxon>Agaricomycetes</taxon>
        <taxon>Polyporales</taxon>
        <taxon>Polyporaceae</taxon>
        <taxon>Lentinus</taxon>
    </lineage>
</organism>
<dbReference type="Pfam" id="PF03171">
    <property type="entry name" value="2OG-FeII_Oxy"/>
    <property type="match status" value="1"/>
</dbReference>
<keyword evidence="1" id="KW-0479">Metal-binding</keyword>
<dbReference type="AlphaFoldDB" id="A0A371D7J5"/>
<dbReference type="STRING" id="139420.A0A371D7J5"/>
<dbReference type="InterPro" id="IPR005123">
    <property type="entry name" value="Oxoglu/Fe-dep_dioxygenase_dom"/>
</dbReference>
<keyword evidence="1" id="KW-0408">Iron</keyword>
<dbReference type="EMBL" id="KZ857411">
    <property type="protein sequence ID" value="RDX48489.1"/>
    <property type="molecule type" value="Genomic_DNA"/>
</dbReference>
<keyword evidence="1" id="KW-0560">Oxidoreductase</keyword>
<name>A0A371D7J5_9APHY</name>
<dbReference type="GO" id="GO:0046872">
    <property type="term" value="F:metal ion binding"/>
    <property type="evidence" value="ECO:0007669"/>
    <property type="project" value="UniProtKB-KW"/>
</dbReference>
<dbReference type="Pfam" id="PF14226">
    <property type="entry name" value="DIOX_N"/>
    <property type="match status" value="1"/>
</dbReference>
<dbReference type="Gene3D" id="2.60.120.330">
    <property type="entry name" value="B-lactam Antibiotic, Isopenicillin N Synthase, Chain"/>
    <property type="match status" value="1"/>
</dbReference>
<evidence type="ECO:0000313" key="4">
    <source>
        <dbReference type="Proteomes" id="UP000256964"/>
    </source>
</evidence>
<dbReference type="OrthoDB" id="288590at2759"/>
<evidence type="ECO:0000256" key="1">
    <source>
        <dbReference type="RuleBase" id="RU003682"/>
    </source>
</evidence>
<dbReference type="Proteomes" id="UP000256964">
    <property type="component" value="Unassembled WGS sequence"/>
</dbReference>
<dbReference type="GO" id="GO:0016491">
    <property type="term" value="F:oxidoreductase activity"/>
    <property type="evidence" value="ECO:0007669"/>
    <property type="project" value="UniProtKB-KW"/>
</dbReference>
<dbReference type="InterPro" id="IPR027443">
    <property type="entry name" value="IPNS-like_sf"/>
</dbReference>
<reference evidence="3 4" key="1">
    <citation type="journal article" date="2018" name="Biotechnol. Biofuels">
        <title>Integrative visual omics of the white-rot fungus Polyporus brumalis exposes the biotechnological potential of its oxidative enzymes for delignifying raw plant biomass.</title>
        <authorList>
            <person name="Miyauchi S."/>
            <person name="Rancon A."/>
            <person name="Drula E."/>
            <person name="Hage H."/>
            <person name="Chaduli D."/>
            <person name="Favel A."/>
            <person name="Grisel S."/>
            <person name="Henrissat B."/>
            <person name="Herpoel-Gimbert I."/>
            <person name="Ruiz-Duenas F.J."/>
            <person name="Chevret D."/>
            <person name="Hainaut M."/>
            <person name="Lin J."/>
            <person name="Wang M."/>
            <person name="Pangilinan J."/>
            <person name="Lipzen A."/>
            <person name="Lesage-Meessen L."/>
            <person name="Navarro D."/>
            <person name="Riley R."/>
            <person name="Grigoriev I.V."/>
            <person name="Zhou S."/>
            <person name="Raouche S."/>
            <person name="Rosso M.N."/>
        </authorList>
    </citation>
    <scope>NUCLEOTIDE SEQUENCE [LARGE SCALE GENOMIC DNA]</scope>
    <source>
        <strain evidence="3 4">BRFM 1820</strain>
    </source>
</reference>
<feature type="domain" description="Fe2OG dioxygenase" evidence="2">
    <location>
        <begin position="180"/>
        <end position="284"/>
    </location>
</feature>
<gene>
    <name evidence="3" type="ORF">OH76DRAFT_1483854</name>
</gene>
<dbReference type="InterPro" id="IPR026992">
    <property type="entry name" value="DIOX_N"/>
</dbReference>
<protein>
    <submittedName>
        <fullName evidence="3">Clavaminate synthase-like protein</fullName>
    </submittedName>
</protein>
<dbReference type="PANTHER" id="PTHR47990">
    <property type="entry name" value="2-OXOGLUTARATE (2OG) AND FE(II)-DEPENDENT OXYGENASE SUPERFAMILY PROTEIN-RELATED"/>
    <property type="match status" value="1"/>
</dbReference>
<dbReference type="SUPFAM" id="SSF51197">
    <property type="entry name" value="Clavaminate synthase-like"/>
    <property type="match status" value="1"/>
</dbReference>
<accession>A0A371D7J5</accession>
<keyword evidence="4" id="KW-1185">Reference proteome</keyword>
<dbReference type="PROSITE" id="PS51471">
    <property type="entry name" value="FE2OG_OXY"/>
    <property type="match status" value="1"/>
</dbReference>
<proteinExistence type="inferred from homology"/>
<evidence type="ECO:0000259" key="2">
    <source>
        <dbReference type="PROSITE" id="PS51471"/>
    </source>
</evidence>
<evidence type="ECO:0000313" key="3">
    <source>
        <dbReference type="EMBL" id="RDX48489.1"/>
    </source>
</evidence>